<dbReference type="EMBL" id="OC940379">
    <property type="protein sequence ID" value="CAD7661920.1"/>
    <property type="molecule type" value="Genomic_DNA"/>
</dbReference>
<dbReference type="EMBL" id="CAJPVJ010025554">
    <property type="protein sequence ID" value="CAG2179056.1"/>
    <property type="molecule type" value="Genomic_DNA"/>
</dbReference>
<organism evidence="1">
    <name type="scientific">Oppiella nova</name>
    <dbReference type="NCBI Taxonomy" id="334625"/>
    <lineage>
        <taxon>Eukaryota</taxon>
        <taxon>Metazoa</taxon>
        <taxon>Ecdysozoa</taxon>
        <taxon>Arthropoda</taxon>
        <taxon>Chelicerata</taxon>
        <taxon>Arachnida</taxon>
        <taxon>Acari</taxon>
        <taxon>Acariformes</taxon>
        <taxon>Sarcoptiformes</taxon>
        <taxon>Oribatida</taxon>
        <taxon>Brachypylina</taxon>
        <taxon>Oppioidea</taxon>
        <taxon>Oppiidae</taxon>
        <taxon>Oppiella</taxon>
    </lineage>
</organism>
<dbReference type="AlphaFoldDB" id="A0A7R9MKH4"/>
<evidence type="ECO:0000313" key="1">
    <source>
        <dbReference type="EMBL" id="CAD7661920.1"/>
    </source>
</evidence>
<evidence type="ECO:0000313" key="2">
    <source>
        <dbReference type="Proteomes" id="UP000728032"/>
    </source>
</evidence>
<dbReference type="Proteomes" id="UP000728032">
    <property type="component" value="Unassembled WGS sequence"/>
</dbReference>
<reference evidence="1" key="1">
    <citation type="submission" date="2020-11" db="EMBL/GenBank/DDBJ databases">
        <authorList>
            <person name="Tran Van P."/>
        </authorList>
    </citation>
    <scope>NUCLEOTIDE SEQUENCE</scope>
</reference>
<keyword evidence="2" id="KW-1185">Reference proteome</keyword>
<protein>
    <submittedName>
        <fullName evidence="1">Uncharacterized protein</fullName>
    </submittedName>
</protein>
<feature type="non-terminal residue" evidence="1">
    <location>
        <position position="136"/>
    </location>
</feature>
<accession>A0A7R9MKH4</accession>
<name>A0A7R9MKH4_9ACAR</name>
<proteinExistence type="predicted"/>
<gene>
    <name evidence="1" type="ORF">ONB1V03_LOCUS18480</name>
</gene>
<sequence>MAVGHFCGSRRNVPLPKSEPYLSGKGCDENTLYYCKFQHDVPTPIELCPVEACLQNEKTGEDVCLVPDCRCGAVLGRICGSRSNVTVPGTEPYLSGKGCLENAVYECKTKHGYPILIENCPVEACKENEIVVQDNT</sequence>